<gene>
    <name evidence="2" type="ORF">CALCODRAFT_194461</name>
</gene>
<dbReference type="AlphaFoldDB" id="A0A165HI78"/>
<name>A0A165HI78_9BASI</name>
<sequence length="179" mass="20314">MMYSLGMQPVPFSPAEGSYISPELARSRSPKEQSRSPRIPRQVPSPVQRDPAPQMRTVSYHKMNGEHRKPERREEHQHQDVALREALERAAQTLSLPIAALDGATSAPARSPNPYEPRSLDDVVRAMDFLRSADSLIWKGRRETGRMSGRAGDSVFAEENVQALRERLGMWERVVRSKR</sequence>
<evidence type="ECO:0000313" key="2">
    <source>
        <dbReference type="EMBL" id="KZT59334.1"/>
    </source>
</evidence>
<feature type="region of interest" description="Disordered" evidence="1">
    <location>
        <begin position="1"/>
        <end position="81"/>
    </location>
</feature>
<evidence type="ECO:0000256" key="1">
    <source>
        <dbReference type="SAM" id="MobiDB-lite"/>
    </source>
</evidence>
<feature type="compositionally biased region" description="Basic and acidic residues" evidence="1">
    <location>
        <begin position="25"/>
        <end position="35"/>
    </location>
</feature>
<reference evidence="2 3" key="1">
    <citation type="journal article" date="2016" name="Mol. Biol. Evol.">
        <title>Comparative Genomics of Early-Diverging Mushroom-Forming Fungi Provides Insights into the Origins of Lignocellulose Decay Capabilities.</title>
        <authorList>
            <person name="Nagy L.G."/>
            <person name="Riley R."/>
            <person name="Tritt A."/>
            <person name="Adam C."/>
            <person name="Daum C."/>
            <person name="Floudas D."/>
            <person name="Sun H."/>
            <person name="Yadav J.S."/>
            <person name="Pangilinan J."/>
            <person name="Larsson K.H."/>
            <person name="Matsuura K."/>
            <person name="Barry K."/>
            <person name="Labutti K."/>
            <person name="Kuo R."/>
            <person name="Ohm R.A."/>
            <person name="Bhattacharya S.S."/>
            <person name="Shirouzu T."/>
            <person name="Yoshinaga Y."/>
            <person name="Martin F.M."/>
            <person name="Grigoriev I.V."/>
            <person name="Hibbett D.S."/>
        </authorList>
    </citation>
    <scope>NUCLEOTIDE SEQUENCE [LARGE SCALE GENOMIC DNA]</scope>
    <source>
        <strain evidence="2 3">HHB12733</strain>
    </source>
</reference>
<keyword evidence="3" id="KW-1185">Reference proteome</keyword>
<accession>A0A165HI78</accession>
<evidence type="ECO:0000313" key="3">
    <source>
        <dbReference type="Proteomes" id="UP000076842"/>
    </source>
</evidence>
<proteinExistence type="predicted"/>
<dbReference type="OrthoDB" id="3225650at2759"/>
<feature type="compositionally biased region" description="Basic and acidic residues" evidence="1">
    <location>
        <begin position="63"/>
        <end position="81"/>
    </location>
</feature>
<dbReference type="InParanoid" id="A0A165HI78"/>
<dbReference type="Proteomes" id="UP000076842">
    <property type="component" value="Unassembled WGS sequence"/>
</dbReference>
<organism evidence="2 3">
    <name type="scientific">Calocera cornea HHB12733</name>
    <dbReference type="NCBI Taxonomy" id="1353952"/>
    <lineage>
        <taxon>Eukaryota</taxon>
        <taxon>Fungi</taxon>
        <taxon>Dikarya</taxon>
        <taxon>Basidiomycota</taxon>
        <taxon>Agaricomycotina</taxon>
        <taxon>Dacrymycetes</taxon>
        <taxon>Dacrymycetales</taxon>
        <taxon>Dacrymycetaceae</taxon>
        <taxon>Calocera</taxon>
    </lineage>
</organism>
<dbReference type="EMBL" id="KV423941">
    <property type="protein sequence ID" value="KZT59334.1"/>
    <property type="molecule type" value="Genomic_DNA"/>
</dbReference>
<protein>
    <submittedName>
        <fullName evidence="2">Uncharacterized protein</fullName>
    </submittedName>
</protein>